<dbReference type="OrthoDB" id="421051at2759"/>
<accession>A0A8S4A400</accession>
<dbReference type="GO" id="GO:0004622">
    <property type="term" value="F:phosphatidylcholine lysophospholipase activity"/>
    <property type="evidence" value="ECO:0007669"/>
    <property type="project" value="TreeGrafter"/>
</dbReference>
<name>A0A8S4A400_9EUPU</name>
<dbReference type="InterPro" id="IPR014710">
    <property type="entry name" value="RmlC-like_jellyroll"/>
</dbReference>
<dbReference type="EMBL" id="CAJHNH020005957">
    <property type="protein sequence ID" value="CAG5133141.1"/>
    <property type="molecule type" value="Genomic_DNA"/>
</dbReference>
<comment type="caution">
    <text evidence="2">The sequence shown here is derived from an EMBL/GenBank/DDBJ whole genome shotgun (WGS) entry which is preliminary data.</text>
</comment>
<proteinExistence type="predicted"/>
<dbReference type="CDD" id="cd00038">
    <property type="entry name" value="CAP_ED"/>
    <property type="match status" value="1"/>
</dbReference>
<feature type="domain" description="Cyclic nucleotide-binding" evidence="1">
    <location>
        <begin position="1"/>
        <end position="111"/>
    </location>
</feature>
<dbReference type="InterPro" id="IPR018490">
    <property type="entry name" value="cNMP-bd_dom_sf"/>
</dbReference>
<dbReference type="Gene3D" id="2.60.120.10">
    <property type="entry name" value="Jelly Rolls"/>
    <property type="match status" value="1"/>
</dbReference>
<dbReference type="SMART" id="SM00100">
    <property type="entry name" value="cNMP"/>
    <property type="match status" value="1"/>
</dbReference>
<reference evidence="2" key="1">
    <citation type="submission" date="2021-04" db="EMBL/GenBank/DDBJ databases">
        <authorList>
            <consortium name="Molecular Ecology Group"/>
        </authorList>
    </citation>
    <scope>NUCLEOTIDE SEQUENCE</scope>
</reference>
<keyword evidence="3" id="KW-1185">Reference proteome</keyword>
<sequence>VFGHLEKPFFLELCRFMETITLRAGSFLFKAGDPDDSIYVVQQGLLEVYINDSDGTEYLVKQVATGASIHSLLSILDVLTGHPGTFRSVSARAKTDSTILRLPAHAFNSMFEKFNESAVKVVQIIMIRLQRVTFSALHNYLGLSKELLKPDGNGNTKELNIHRISLSGIGSPNKV</sequence>
<dbReference type="Proteomes" id="UP000678393">
    <property type="component" value="Unassembled WGS sequence"/>
</dbReference>
<evidence type="ECO:0000313" key="3">
    <source>
        <dbReference type="Proteomes" id="UP000678393"/>
    </source>
</evidence>
<protein>
    <recommendedName>
        <fullName evidence="1">Cyclic nucleotide-binding domain-containing protein</fullName>
    </recommendedName>
</protein>
<gene>
    <name evidence="2" type="ORF">CUNI_LOCUS18699</name>
</gene>
<feature type="non-terminal residue" evidence="2">
    <location>
        <position position="175"/>
    </location>
</feature>
<feature type="non-terminal residue" evidence="2">
    <location>
        <position position="1"/>
    </location>
</feature>
<dbReference type="GO" id="GO:0005783">
    <property type="term" value="C:endoplasmic reticulum"/>
    <property type="evidence" value="ECO:0007669"/>
    <property type="project" value="TreeGrafter"/>
</dbReference>
<dbReference type="InterPro" id="IPR050301">
    <property type="entry name" value="NTE"/>
</dbReference>
<dbReference type="SUPFAM" id="SSF51206">
    <property type="entry name" value="cAMP-binding domain-like"/>
    <property type="match status" value="1"/>
</dbReference>
<dbReference type="InterPro" id="IPR000595">
    <property type="entry name" value="cNMP-bd_dom"/>
</dbReference>
<dbReference type="AlphaFoldDB" id="A0A8S4A400"/>
<dbReference type="PANTHER" id="PTHR14226">
    <property type="entry name" value="NEUROPATHY TARGET ESTERASE/SWISS CHEESE D.MELANOGASTER"/>
    <property type="match status" value="1"/>
</dbReference>
<evidence type="ECO:0000259" key="1">
    <source>
        <dbReference type="PROSITE" id="PS50042"/>
    </source>
</evidence>
<dbReference type="PROSITE" id="PS50042">
    <property type="entry name" value="CNMP_BINDING_3"/>
    <property type="match status" value="1"/>
</dbReference>
<dbReference type="Pfam" id="PF00027">
    <property type="entry name" value="cNMP_binding"/>
    <property type="match status" value="1"/>
</dbReference>
<organism evidence="2 3">
    <name type="scientific">Candidula unifasciata</name>
    <dbReference type="NCBI Taxonomy" id="100452"/>
    <lineage>
        <taxon>Eukaryota</taxon>
        <taxon>Metazoa</taxon>
        <taxon>Spiralia</taxon>
        <taxon>Lophotrochozoa</taxon>
        <taxon>Mollusca</taxon>
        <taxon>Gastropoda</taxon>
        <taxon>Heterobranchia</taxon>
        <taxon>Euthyneura</taxon>
        <taxon>Panpulmonata</taxon>
        <taxon>Eupulmonata</taxon>
        <taxon>Stylommatophora</taxon>
        <taxon>Helicina</taxon>
        <taxon>Helicoidea</taxon>
        <taxon>Geomitridae</taxon>
        <taxon>Candidula</taxon>
    </lineage>
</organism>
<dbReference type="FunFam" id="2.60.120.10:FF:000012">
    <property type="entry name" value="neuropathy target esterase isoform X2"/>
    <property type="match status" value="1"/>
</dbReference>
<evidence type="ECO:0000313" key="2">
    <source>
        <dbReference type="EMBL" id="CAG5133141.1"/>
    </source>
</evidence>
<dbReference type="PANTHER" id="PTHR14226:SF29">
    <property type="entry name" value="NEUROPATHY TARGET ESTERASE SWS"/>
    <property type="match status" value="1"/>
</dbReference>